<feature type="domain" description="Tyr recombinase" evidence="2">
    <location>
        <begin position="130"/>
        <end position="314"/>
    </location>
</feature>
<dbReference type="SUPFAM" id="SSF56349">
    <property type="entry name" value="DNA breaking-rejoining enzymes"/>
    <property type="match status" value="1"/>
</dbReference>
<dbReference type="InterPro" id="IPR050090">
    <property type="entry name" value="Tyrosine_recombinase_XerCD"/>
</dbReference>
<dbReference type="RefSeq" id="WP_368009192.1">
    <property type="nucleotide sequence ID" value="NZ_JAMXFF010000058.1"/>
</dbReference>
<reference evidence="3 4" key="1">
    <citation type="journal article" date="2022" name="Front. Microbiol.">
        <title>High genomic differentiation and limited gene flow indicate recent cryptic speciation within the genus Laspinema (cyanobacteria).</title>
        <authorList>
            <person name="Stanojkovic A."/>
            <person name="Skoupy S."/>
            <person name="Skaloud P."/>
            <person name="Dvorak P."/>
        </authorList>
    </citation>
    <scope>NUCLEOTIDE SEQUENCE [LARGE SCALE GENOMIC DNA]</scope>
    <source>
        <strain evidence="3 4">D2a</strain>
    </source>
</reference>
<gene>
    <name evidence="3" type="ORF">NG799_25865</name>
</gene>
<dbReference type="EMBL" id="JAMXFF010000058">
    <property type="protein sequence ID" value="MCT7969744.1"/>
    <property type="molecule type" value="Genomic_DNA"/>
</dbReference>
<keyword evidence="1" id="KW-0233">DNA recombination</keyword>
<dbReference type="PROSITE" id="PS51898">
    <property type="entry name" value="TYR_RECOMBINASE"/>
    <property type="match status" value="1"/>
</dbReference>
<organism evidence="3 4">
    <name type="scientific">Laspinema palackyanum D2a</name>
    <dbReference type="NCBI Taxonomy" id="2953684"/>
    <lineage>
        <taxon>Bacteria</taxon>
        <taxon>Bacillati</taxon>
        <taxon>Cyanobacteriota</taxon>
        <taxon>Cyanophyceae</taxon>
        <taxon>Oscillatoriophycideae</taxon>
        <taxon>Oscillatoriales</taxon>
        <taxon>Laspinemataceae</taxon>
        <taxon>Laspinema</taxon>
        <taxon>Laspinema palackyanum</taxon>
    </lineage>
</organism>
<evidence type="ECO:0000313" key="3">
    <source>
        <dbReference type="EMBL" id="MCT7969744.1"/>
    </source>
</evidence>
<proteinExistence type="predicted"/>
<evidence type="ECO:0000259" key="2">
    <source>
        <dbReference type="PROSITE" id="PS51898"/>
    </source>
</evidence>
<dbReference type="InterPro" id="IPR011010">
    <property type="entry name" value="DNA_brk_join_enz"/>
</dbReference>
<name>A0ABT2MYA5_9CYAN</name>
<protein>
    <submittedName>
        <fullName evidence="3">Site-specific integrase</fullName>
    </submittedName>
</protein>
<dbReference type="InterPro" id="IPR002104">
    <property type="entry name" value="Integrase_catalytic"/>
</dbReference>
<dbReference type="PANTHER" id="PTHR30349">
    <property type="entry name" value="PHAGE INTEGRASE-RELATED"/>
    <property type="match status" value="1"/>
</dbReference>
<dbReference type="Gene3D" id="1.10.443.10">
    <property type="entry name" value="Intergrase catalytic core"/>
    <property type="match status" value="1"/>
</dbReference>
<dbReference type="InterPro" id="IPR013762">
    <property type="entry name" value="Integrase-like_cat_sf"/>
</dbReference>
<keyword evidence="4" id="KW-1185">Reference proteome</keyword>
<dbReference type="Pfam" id="PF00589">
    <property type="entry name" value="Phage_integrase"/>
    <property type="match status" value="1"/>
</dbReference>
<accession>A0ABT2MYA5</accession>
<evidence type="ECO:0000256" key="1">
    <source>
        <dbReference type="ARBA" id="ARBA00023172"/>
    </source>
</evidence>
<comment type="caution">
    <text evidence="3">The sequence shown here is derived from an EMBL/GenBank/DDBJ whole genome shotgun (WGS) entry which is preliminary data.</text>
</comment>
<dbReference type="PANTHER" id="PTHR30349:SF81">
    <property type="entry name" value="TYROSINE RECOMBINASE XERC"/>
    <property type="match status" value="1"/>
</dbReference>
<sequence>MDDLQQFLFESEPLRLLEPVPLTQQPAAVYLASLGKTSQVTMRQALNYIAALLTNGSCDALTLDWSKLRYHHTAAVRSALLARLAPATAAKMLCALRRTLQEAWRLGLMSHEDYARAADLPRIDIPQKNLKGRAIGSDELAAMLHECQKSVTPLNLRDAALIVILRGTGIRREELVNLQLKHYHPDTGIIEVIAGKRDKDRIVYLADKLVPVVESWLQVRGREPGPLLCPVNRFGRVQLKALTPDTVYKVVQKLAALAQIEHCSPHDFRRTFCTDLLAEDVDPFTVQQLAGHSSPSTTTRYDRRGEETKRAAVQKLEF</sequence>
<dbReference type="Proteomes" id="UP001525890">
    <property type="component" value="Unassembled WGS sequence"/>
</dbReference>
<evidence type="ECO:0000313" key="4">
    <source>
        <dbReference type="Proteomes" id="UP001525890"/>
    </source>
</evidence>
<dbReference type="CDD" id="cd00397">
    <property type="entry name" value="DNA_BRE_C"/>
    <property type="match status" value="1"/>
</dbReference>